<dbReference type="EMBL" id="VSSQ01075790">
    <property type="protein sequence ID" value="MPN26311.1"/>
    <property type="molecule type" value="Genomic_DNA"/>
</dbReference>
<accession>A0A645GH75</accession>
<comment type="caution">
    <text evidence="1">The sequence shown here is derived from an EMBL/GenBank/DDBJ whole genome shotgun (WGS) entry which is preliminary data.</text>
</comment>
<proteinExistence type="predicted"/>
<gene>
    <name evidence="1" type="ORF">SDC9_173735</name>
</gene>
<protein>
    <submittedName>
        <fullName evidence="1">Uncharacterized protein</fullName>
    </submittedName>
</protein>
<reference evidence="1" key="1">
    <citation type="submission" date="2019-08" db="EMBL/GenBank/DDBJ databases">
        <authorList>
            <person name="Kucharzyk K."/>
            <person name="Murdoch R.W."/>
            <person name="Higgins S."/>
            <person name="Loffler F."/>
        </authorList>
    </citation>
    <scope>NUCLEOTIDE SEQUENCE</scope>
</reference>
<sequence>MAQFIAGLVAGVDDKFVVDVIDQAGTEDDLQLIARHEGPFDMFYIFNLIHFG</sequence>
<name>A0A645GH75_9ZZZZ</name>
<dbReference type="AlphaFoldDB" id="A0A645GH75"/>
<evidence type="ECO:0000313" key="1">
    <source>
        <dbReference type="EMBL" id="MPN26311.1"/>
    </source>
</evidence>
<organism evidence="1">
    <name type="scientific">bioreactor metagenome</name>
    <dbReference type="NCBI Taxonomy" id="1076179"/>
    <lineage>
        <taxon>unclassified sequences</taxon>
        <taxon>metagenomes</taxon>
        <taxon>ecological metagenomes</taxon>
    </lineage>
</organism>